<keyword evidence="2" id="KW-1185">Reference proteome</keyword>
<evidence type="ECO:0008006" key="3">
    <source>
        <dbReference type="Google" id="ProtNLM"/>
    </source>
</evidence>
<comment type="caution">
    <text evidence="1">The sequence shown here is derived from an EMBL/GenBank/DDBJ whole genome shotgun (WGS) entry which is preliminary data.</text>
</comment>
<evidence type="ECO:0000313" key="1">
    <source>
        <dbReference type="EMBL" id="GIP55202.1"/>
    </source>
</evidence>
<dbReference type="EMBL" id="BOSL01000016">
    <property type="protein sequence ID" value="GIP55202.1"/>
    <property type="molecule type" value="Genomic_DNA"/>
</dbReference>
<evidence type="ECO:0000313" key="2">
    <source>
        <dbReference type="Proteomes" id="UP000679992"/>
    </source>
</evidence>
<reference evidence="1 2" key="1">
    <citation type="submission" date="2021-03" db="EMBL/GenBank/DDBJ databases">
        <title>Antimicrobial resistance genes in bacteria isolated from Japanese honey, and their potential for conferring macrolide and lincosamide resistance in the American foulbrood pathogen Paenibacillus larvae.</title>
        <authorList>
            <person name="Okamoto M."/>
            <person name="Kumagai M."/>
            <person name="Kanamori H."/>
            <person name="Takamatsu D."/>
        </authorList>
    </citation>
    <scope>NUCLEOTIDE SEQUENCE [LARGE SCALE GENOMIC DNA]</scope>
    <source>
        <strain evidence="1 2">J42TS3</strain>
    </source>
</reference>
<dbReference type="RefSeq" id="WP_213656238.1">
    <property type="nucleotide sequence ID" value="NZ_BOSL01000016.1"/>
</dbReference>
<sequence>MCHIDGEWCFYCEMYLPLVAENELLKVTLKNAGIDDPTSEKLKDGDSVLHKENKHWGTGVVRRLHPNGLTATVDFKEGINKYHLLVDLEKHKKL</sequence>
<proteinExistence type="predicted"/>
<name>A0ABQ4MGT8_9BACL</name>
<gene>
    <name evidence="1" type="ORF">J42TS3_42370</name>
</gene>
<organism evidence="1 2">
    <name type="scientific">Paenibacillus vini</name>
    <dbReference type="NCBI Taxonomy" id="1476024"/>
    <lineage>
        <taxon>Bacteria</taxon>
        <taxon>Bacillati</taxon>
        <taxon>Bacillota</taxon>
        <taxon>Bacilli</taxon>
        <taxon>Bacillales</taxon>
        <taxon>Paenibacillaceae</taxon>
        <taxon>Paenibacillus</taxon>
    </lineage>
</organism>
<accession>A0ABQ4MGT8</accession>
<protein>
    <recommendedName>
        <fullName evidence="3">DUF3553 domain-containing protein</fullName>
    </recommendedName>
</protein>
<dbReference type="Proteomes" id="UP000679992">
    <property type="component" value="Unassembled WGS sequence"/>
</dbReference>